<reference evidence="5 6" key="1">
    <citation type="submission" date="2018-09" db="EMBL/GenBank/DDBJ databases">
        <title>Acidovorax cavernicola nov. sp. isolated from Gruta de las Maravillas (Aracena, Spain).</title>
        <authorList>
            <person name="Jurado V."/>
            <person name="Gutierrez-Patricio S."/>
            <person name="Gonzalez-Pimentel J.L."/>
            <person name="Miller A.Z."/>
            <person name="Laiz L."/>
            <person name="Saiz-Jimenez C."/>
        </authorList>
    </citation>
    <scope>NUCLEOTIDE SEQUENCE [LARGE SCALE GENOMIC DNA]</scope>
    <source>
        <strain evidence="5 6">1011MAR4D40.2</strain>
    </source>
</reference>
<evidence type="ECO:0000256" key="3">
    <source>
        <dbReference type="ARBA" id="ARBA00023163"/>
    </source>
</evidence>
<dbReference type="InterPro" id="IPR009057">
    <property type="entry name" value="Homeodomain-like_sf"/>
</dbReference>
<protein>
    <submittedName>
        <fullName evidence="5">AraC family transcriptional regulator</fullName>
    </submittedName>
</protein>
<sequence>MPERQSAKPPEAGREADVFFEVFEAARVRGGKVHRASLTPGQALRFVPPSACFHFVEGASCVLHAGRGTAKTELHPGDLVILARGRPHTLELAKGAAGAASLTTGEFSLMGATGKLLTDALPALLHVKVGQLPQALPESSKQWIAVTLAAIRLEAEHPSLGSGVMLSRLVDLLFVWSLRHWLATAPAAREGWFAALGDAVVGRALALMHAHPARAWSVEMLARDLNQSRSGFSQRFVDKVGEPPMRYLTHWRMQLASDLLTSSTLRVSQVAQRVGYDSEPAFSRAFRRHAGMAPVDYRKQRRPS</sequence>
<proteinExistence type="predicted"/>
<dbReference type="PROSITE" id="PS01124">
    <property type="entry name" value="HTH_ARAC_FAMILY_2"/>
    <property type="match status" value="1"/>
</dbReference>
<keyword evidence="1" id="KW-0805">Transcription regulation</keyword>
<dbReference type="PANTHER" id="PTHR46796:SF7">
    <property type="entry name" value="ARAC FAMILY TRANSCRIPTIONAL REGULATOR"/>
    <property type="match status" value="1"/>
</dbReference>
<dbReference type="InterPro" id="IPR018060">
    <property type="entry name" value="HTH_AraC"/>
</dbReference>
<comment type="caution">
    <text evidence="5">The sequence shown here is derived from an EMBL/GenBank/DDBJ whole genome shotgun (WGS) entry which is preliminary data.</text>
</comment>
<keyword evidence="3" id="KW-0804">Transcription</keyword>
<dbReference type="InterPro" id="IPR020449">
    <property type="entry name" value="Tscrpt_reg_AraC-type_HTH"/>
</dbReference>
<evidence type="ECO:0000256" key="2">
    <source>
        <dbReference type="ARBA" id="ARBA00023125"/>
    </source>
</evidence>
<evidence type="ECO:0000313" key="6">
    <source>
        <dbReference type="Proteomes" id="UP000265619"/>
    </source>
</evidence>
<dbReference type="AlphaFoldDB" id="A0A9X8GWU6"/>
<dbReference type="InterPro" id="IPR032783">
    <property type="entry name" value="AraC_lig"/>
</dbReference>
<accession>A0A9X8GWU6</accession>
<dbReference type="Gene3D" id="1.10.10.60">
    <property type="entry name" value="Homeodomain-like"/>
    <property type="match status" value="2"/>
</dbReference>
<dbReference type="Proteomes" id="UP000265619">
    <property type="component" value="Unassembled WGS sequence"/>
</dbReference>
<dbReference type="OrthoDB" id="9789899at2"/>
<dbReference type="Pfam" id="PF12833">
    <property type="entry name" value="HTH_18"/>
    <property type="match status" value="1"/>
</dbReference>
<keyword evidence="2" id="KW-0238">DNA-binding</keyword>
<keyword evidence="6" id="KW-1185">Reference proteome</keyword>
<dbReference type="PANTHER" id="PTHR46796">
    <property type="entry name" value="HTH-TYPE TRANSCRIPTIONAL ACTIVATOR RHAS-RELATED"/>
    <property type="match status" value="1"/>
</dbReference>
<dbReference type="InterPro" id="IPR018062">
    <property type="entry name" value="HTH_AraC-typ_CS"/>
</dbReference>
<dbReference type="GO" id="GO:0003700">
    <property type="term" value="F:DNA-binding transcription factor activity"/>
    <property type="evidence" value="ECO:0007669"/>
    <property type="project" value="InterPro"/>
</dbReference>
<dbReference type="EMBL" id="QXMN01000003">
    <property type="protein sequence ID" value="RIX84040.1"/>
    <property type="molecule type" value="Genomic_DNA"/>
</dbReference>
<feature type="domain" description="HTH araC/xylS-type" evidence="4">
    <location>
        <begin position="202"/>
        <end position="300"/>
    </location>
</feature>
<gene>
    <name evidence="5" type="ORF">D3H34_04785</name>
</gene>
<evidence type="ECO:0000313" key="5">
    <source>
        <dbReference type="EMBL" id="RIX84040.1"/>
    </source>
</evidence>
<dbReference type="InterPro" id="IPR050204">
    <property type="entry name" value="AraC_XylS_family_regulators"/>
</dbReference>
<dbReference type="SMART" id="SM00342">
    <property type="entry name" value="HTH_ARAC"/>
    <property type="match status" value="1"/>
</dbReference>
<organism evidence="5 6">
    <name type="scientific">Acidovorax cavernicola</name>
    <dbReference type="NCBI Taxonomy" id="1675792"/>
    <lineage>
        <taxon>Bacteria</taxon>
        <taxon>Pseudomonadati</taxon>
        <taxon>Pseudomonadota</taxon>
        <taxon>Betaproteobacteria</taxon>
        <taxon>Burkholderiales</taxon>
        <taxon>Comamonadaceae</taxon>
        <taxon>Acidovorax</taxon>
    </lineage>
</organism>
<dbReference type="PRINTS" id="PR00032">
    <property type="entry name" value="HTHARAC"/>
</dbReference>
<dbReference type="RefSeq" id="WP_119552303.1">
    <property type="nucleotide sequence ID" value="NZ_QXMN01000003.1"/>
</dbReference>
<dbReference type="PROSITE" id="PS00041">
    <property type="entry name" value="HTH_ARAC_FAMILY_1"/>
    <property type="match status" value="1"/>
</dbReference>
<evidence type="ECO:0000259" key="4">
    <source>
        <dbReference type="PROSITE" id="PS01124"/>
    </source>
</evidence>
<dbReference type="SUPFAM" id="SSF46689">
    <property type="entry name" value="Homeodomain-like"/>
    <property type="match status" value="2"/>
</dbReference>
<evidence type="ECO:0000256" key="1">
    <source>
        <dbReference type="ARBA" id="ARBA00023015"/>
    </source>
</evidence>
<dbReference type="Pfam" id="PF12852">
    <property type="entry name" value="Cupin_6"/>
    <property type="match status" value="1"/>
</dbReference>
<dbReference type="GO" id="GO:0043565">
    <property type="term" value="F:sequence-specific DNA binding"/>
    <property type="evidence" value="ECO:0007669"/>
    <property type="project" value="InterPro"/>
</dbReference>
<name>A0A9X8GWU6_9BURK</name>